<reference evidence="2 3" key="1">
    <citation type="submission" date="2020-10" db="EMBL/GenBank/DDBJ databases">
        <title>Sequencing the genomes of 1000 actinobacteria strains.</title>
        <authorList>
            <person name="Klenk H.-P."/>
        </authorList>
    </citation>
    <scope>NUCLEOTIDE SEQUENCE [LARGE SCALE GENOMIC DNA]</scope>
    <source>
        <strain evidence="2 3">DSM 41803</strain>
    </source>
</reference>
<gene>
    <name evidence="2" type="ORF">H4687_009225</name>
</gene>
<organism evidence="2 3">
    <name type="scientific">Streptomyces stelliscabiei</name>
    <dbReference type="NCBI Taxonomy" id="146820"/>
    <lineage>
        <taxon>Bacteria</taxon>
        <taxon>Bacillati</taxon>
        <taxon>Actinomycetota</taxon>
        <taxon>Actinomycetes</taxon>
        <taxon>Kitasatosporales</taxon>
        <taxon>Streptomycetaceae</taxon>
        <taxon>Streptomyces</taxon>
    </lineage>
</organism>
<keyword evidence="1" id="KW-0472">Membrane</keyword>
<keyword evidence="1" id="KW-1133">Transmembrane helix</keyword>
<protein>
    <submittedName>
        <fullName evidence="2">Uncharacterized protein</fullName>
    </submittedName>
</protein>
<comment type="caution">
    <text evidence="2">The sequence shown here is derived from an EMBL/GenBank/DDBJ whole genome shotgun (WGS) entry which is preliminary data.</text>
</comment>
<name>A0A8I0PAQ4_9ACTN</name>
<dbReference type="Proteomes" id="UP000629287">
    <property type="component" value="Unassembled WGS sequence"/>
</dbReference>
<dbReference type="OrthoDB" id="4336247at2"/>
<keyword evidence="1" id="KW-0812">Transmembrane</keyword>
<proteinExistence type="predicted"/>
<dbReference type="GeneID" id="86833516"/>
<accession>A0A8I0PAQ4</accession>
<evidence type="ECO:0000313" key="3">
    <source>
        <dbReference type="Proteomes" id="UP000629287"/>
    </source>
</evidence>
<dbReference type="EMBL" id="JADBGF010000002">
    <property type="protein sequence ID" value="MBE1602996.1"/>
    <property type="molecule type" value="Genomic_DNA"/>
</dbReference>
<dbReference type="RefSeq" id="WP_159026172.1">
    <property type="nucleotide sequence ID" value="NZ_JADBGF010000002.1"/>
</dbReference>
<evidence type="ECO:0000313" key="2">
    <source>
        <dbReference type="EMBL" id="MBE1602996.1"/>
    </source>
</evidence>
<sequence>MRSFISWWRSVDWGKWGTITGIFVGAAGLILTASATYYDARVASATLAQSKEDAEREEKVQASLVNYWTDQKGLMHVVNRSADPLTETLIYISVMQADLTPNYRDPKWKFWNQFGLYAVIIGTIEPCSRISISASDVTEGHASDSTPIKEPVNSSTSIGMINFVDRNGVTWVRSGGQIVKSENTTKTFLKMSKEHDAKTAMLKNRRAVETIKSCAETAK</sequence>
<evidence type="ECO:0000256" key="1">
    <source>
        <dbReference type="SAM" id="Phobius"/>
    </source>
</evidence>
<feature type="transmembrane region" description="Helical" evidence="1">
    <location>
        <begin position="16"/>
        <end position="38"/>
    </location>
</feature>
<keyword evidence="3" id="KW-1185">Reference proteome</keyword>
<dbReference type="AlphaFoldDB" id="A0A8I0PAQ4"/>